<proteinExistence type="predicted"/>
<dbReference type="AlphaFoldDB" id="A0AAV5UDS2"/>
<feature type="region of interest" description="Disordered" evidence="6">
    <location>
        <begin position="514"/>
        <end position="581"/>
    </location>
</feature>
<evidence type="ECO:0000256" key="2">
    <source>
        <dbReference type="ARBA" id="ARBA00004496"/>
    </source>
</evidence>
<feature type="compositionally biased region" description="Basic and acidic residues" evidence="6">
    <location>
        <begin position="260"/>
        <end position="275"/>
    </location>
</feature>
<feature type="region of interest" description="Disordered" evidence="6">
    <location>
        <begin position="163"/>
        <end position="192"/>
    </location>
</feature>
<dbReference type="Proteomes" id="UP001432027">
    <property type="component" value="Unassembled WGS sequence"/>
</dbReference>
<feature type="non-terminal residue" evidence="8">
    <location>
        <position position="1"/>
    </location>
</feature>
<feature type="domain" description="GRIP" evidence="7">
    <location>
        <begin position="665"/>
        <end position="715"/>
    </location>
</feature>
<dbReference type="PANTHER" id="PTHR23157:SF25">
    <property type="entry name" value="GRIP AND COILED-COIL DOMAIN-CONTAINING PROTEIN 1"/>
    <property type="match status" value="1"/>
</dbReference>
<comment type="caution">
    <text evidence="8">The sequence shown here is derived from an EMBL/GenBank/DDBJ whole genome shotgun (WGS) entry which is preliminary data.</text>
</comment>
<evidence type="ECO:0000256" key="4">
    <source>
        <dbReference type="ARBA" id="ARBA00023054"/>
    </source>
</evidence>
<sequence length="718" mass="82353">IVQMSAKEWQRKCEQQQKQMELVEKRLRDVIKAYKGLEVEKKSLEEIVISWKKEEEGNGEEEKTEGEQPSTSLALPAKPTIESLKTAFACLTKEKIRRESALQADKKTLLTEIESMRERLKAAEAESKEKTEQLNRAIAQAEADADKFEKLIKHQHDKMVVVKGELERERTGHGESVAAMQNEYANERRKGEELNRKLAEAYTKIHEKEQLPESMKKKEKEMRDEISRWKKEAEEWKERAAKTPTAQLLNDKLSNLKMEHERELAEAKSQAETRVKTGTLAESRLRSSEDRLQSLASQLALAEGARVQSEEEGRLAREEAAHAISEVDRLRSLGLLSLDPLERLKATVREARLKRPDEDIRDLLGGDSSELAESKGKFERLRDEFERYKLKAEAVLKSKQPKEDSSSSAPSEEEEGLRLLVSQLHNKLRSLEVVHASDQATFDQETRNLRERVCDLERAEENSRTEMRREISSRVSEMESEMTKQRQRTLEVLAEKERELEATRSILVSLRSDQLSSTPLNGGATSSSIYAPADPVNEDKRAAKIGGSNRRSGEWRKYSDRKTSAESSHRRSMGSVSSAMEEQPIVQPQIALPIGNESRNIYYEEELSKKEREIGDLRQSLHQLDYRMREMEQNYLCRDLQHHEQSDKLKEEFRILEGKLALSQAAETAGSSEYLRNIFVQLLSCDSAMGRKHILKAIGTVLKLSQNEMKAIEKRSWN</sequence>
<gene>
    <name evidence="8" type="ORF">PENTCL1PPCAC_26639</name>
</gene>
<evidence type="ECO:0000259" key="7">
    <source>
        <dbReference type="PROSITE" id="PS50913"/>
    </source>
</evidence>
<keyword evidence="3" id="KW-0963">Cytoplasm</keyword>
<evidence type="ECO:0000256" key="6">
    <source>
        <dbReference type="SAM" id="MobiDB-lite"/>
    </source>
</evidence>
<evidence type="ECO:0000256" key="5">
    <source>
        <dbReference type="ARBA" id="ARBA00023136"/>
    </source>
</evidence>
<reference evidence="8" key="1">
    <citation type="submission" date="2023-10" db="EMBL/GenBank/DDBJ databases">
        <title>Genome assembly of Pristionchus species.</title>
        <authorList>
            <person name="Yoshida K."/>
            <person name="Sommer R.J."/>
        </authorList>
    </citation>
    <scope>NUCLEOTIDE SEQUENCE</scope>
    <source>
        <strain evidence="8">RS0144</strain>
    </source>
</reference>
<name>A0AAV5UDS2_9BILA</name>
<keyword evidence="9" id="KW-1185">Reference proteome</keyword>
<feature type="compositionally biased region" description="Polar residues" evidence="6">
    <location>
        <begin position="514"/>
        <end position="529"/>
    </location>
</feature>
<evidence type="ECO:0000313" key="8">
    <source>
        <dbReference type="EMBL" id="GMT04465.1"/>
    </source>
</evidence>
<feature type="region of interest" description="Disordered" evidence="6">
    <location>
        <begin position="459"/>
        <end position="488"/>
    </location>
</feature>
<feature type="compositionally biased region" description="Basic and acidic residues" evidence="6">
    <location>
        <begin position="459"/>
        <end position="472"/>
    </location>
</feature>
<feature type="region of interest" description="Disordered" evidence="6">
    <location>
        <begin position="260"/>
        <end position="289"/>
    </location>
</feature>
<evidence type="ECO:0000256" key="1">
    <source>
        <dbReference type="ARBA" id="ARBA00004184"/>
    </source>
</evidence>
<feature type="region of interest" description="Disordered" evidence="6">
    <location>
        <begin position="50"/>
        <end position="78"/>
    </location>
</feature>
<dbReference type="GO" id="GO:0005794">
    <property type="term" value="C:Golgi apparatus"/>
    <property type="evidence" value="ECO:0007669"/>
    <property type="project" value="TreeGrafter"/>
</dbReference>
<dbReference type="InterPro" id="IPR000237">
    <property type="entry name" value="GRIP_dom"/>
</dbReference>
<feature type="region of interest" description="Disordered" evidence="6">
    <location>
        <begin position="396"/>
        <end position="416"/>
    </location>
</feature>
<dbReference type="Pfam" id="PF01465">
    <property type="entry name" value="GRIP"/>
    <property type="match status" value="1"/>
</dbReference>
<feature type="compositionally biased region" description="Basic and acidic residues" evidence="6">
    <location>
        <begin position="551"/>
        <end position="569"/>
    </location>
</feature>
<dbReference type="SMART" id="SM00755">
    <property type="entry name" value="Grip"/>
    <property type="match status" value="1"/>
</dbReference>
<organism evidence="8 9">
    <name type="scientific">Pristionchus entomophagus</name>
    <dbReference type="NCBI Taxonomy" id="358040"/>
    <lineage>
        <taxon>Eukaryota</taxon>
        <taxon>Metazoa</taxon>
        <taxon>Ecdysozoa</taxon>
        <taxon>Nematoda</taxon>
        <taxon>Chromadorea</taxon>
        <taxon>Rhabditida</taxon>
        <taxon>Rhabditina</taxon>
        <taxon>Diplogasteromorpha</taxon>
        <taxon>Diplogasteroidea</taxon>
        <taxon>Neodiplogasteridae</taxon>
        <taxon>Pristionchus</taxon>
    </lineage>
</organism>
<comment type="subcellular location">
    <subcellularLocation>
        <location evidence="2">Cytoplasm</location>
    </subcellularLocation>
    <subcellularLocation>
        <location evidence="1">Endomembrane system</location>
        <topology evidence="1">Peripheral membrane protein</topology>
    </subcellularLocation>
</comment>
<dbReference type="PROSITE" id="PS50913">
    <property type="entry name" value="GRIP"/>
    <property type="match status" value="1"/>
</dbReference>
<dbReference type="PANTHER" id="PTHR23157">
    <property type="entry name" value="GRIP AND COILED-COIL DOMAIN-CONTAINING PROTEIN 1"/>
    <property type="match status" value="1"/>
</dbReference>
<evidence type="ECO:0000256" key="3">
    <source>
        <dbReference type="ARBA" id="ARBA00022490"/>
    </source>
</evidence>
<feature type="compositionally biased region" description="Basic and acidic residues" evidence="6">
    <location>
        <begin position="163"/>
        <end position="173"/>
    </location>
</feature>
<protein>
    <recommendedName>
        <fullName evidence="7">GRIP domain-containing protein</fullName>
    </recommendedName>
</protein>
<keyword evidence="4" id="KW-0175">Coiled coil</keyword>
<keyword evidence="5" id="KW-0472">Membrane</keyword>
<dbReference type="InterPro" id="IPR051952">
    <property type="entry name" value="Golgi-autophagy_related"/>
</dbReference>
<accession>A0AAV5UDS2</accession>
<dbReference type="EMBL" id="BTSX01000006">
    <property type="protein sequence ID" value="GMT04465.1"/>
    <property type="molecule type" value="Genomic_DNA"/>
</dbReference>
<feature type="compositionally biased region" description="Basic and acidic residues" evidence="6">
    <location>
        <begin position="396"/>
        <end position="405"/>
    </location>
</feature>
<evidence type="ECO:0000313" key="9">
    <source>
        <dbReference type="Proteomes" id="UP001432027"/>
    </source>
</evidence>